<keyword evidence="2" id="KW-1185">Reference proteome</keyword>
<dbReference type="Proteomes" id="UP000823388">
    <property type="component" value="Chromosome 7K"/>
</dbReference>
<comment type="caution">
    <text evidence="1">The sequence shown here is derived from an EMBL/GenBank/DDBJ whole genome shotgun (WGS) entry which is preliminary data.</text>
</comment>
<dbReference type="AlphaFoldDB" id="A0A8T0QEM7"/>
<accession>A0A8T0QEM7</accession>
<protein>
    <submittedName>
        <fullName evidence="1">Uncharacterized protein</fullName>
    </submittedName>
</protein>
<organism evidence="1 2">
    <name type="scientific">Panicum virgatum</name>
    <name type="common">Blackwell switchgrass</name>
    <dbReference type="NCBI Taxonomy" id="38727"/>
    <lineage>
        <taxon>Eukaryota</taxon>
        <taxon>Viridiplantae</taxon>
        <taxon>Streptophyta</taxon>
        <taxon>Embryophyta</taxon>
        <taxon>Tracheophyta</taxon>
        <taxon>Spermatophyta</taxon>
        <taxon>Magnoliopsida</taxon>
        <taxon>Liliopsida</taxon>
        <taxon>Poales</taxon>
        <taxon>Poaceae</taxon>
        <taxon>PACMAD clade</taxon>
        <taxon>Panicoideae</taxon>
        <taxon>Panicodae</taxon>
        <taxon>Paniceae</taxon>
        <taxon>Panicinae</taxon>
        <taxon>Panicum</taxon>
        <taxon>Panicum sect. Hiantes</taxon>
    </lineage>
</organism>
<sequence length="140" mass="15866">MDEWIMDTAPLRCDAVVISSHDVACGIFNFGNISGANQPLRANHANFNLGHRINIQGAHLLSFSPAFSSLHPAHCLPRPPTRGTERVLVQCHSSCVLHIEKNHCYCENFVGENNHRYHWTFVEMFFILVVGAWGKPRIRF</sequence>
<evidence type="ECO:0000313" key="2">
    <source>
        <dbReference type="Proteomes" id="UP000823388"/>
    </source>
</evidence>
<dbReference type="EMBL" id="CM029049">
    <property type="protein sequence ID" value="KAG2572440.1"/>
    <property type="molecule type" value="Genomic_DNA"/>
</dbReference>
<gene>
    <name evidence="1" type="ORF">PVAP13_7KG179255</name>
</gene>
<evidence type="ECO:0000313" key="1">
    <source>
        <dbReference type="EMBL" id="KAG2572440.1"/>
    </source>
</evidence>
<name>A0A8T0QEM7_PANVG</name>
<proteinExistence type="predicted"/>
<reference evidence="1" key="1">
    <citation type="submission" date="2020-05" db="EMBL/GenBank/DDBJ databases">
        <title>WGS assembly of Panicum virgatum.</title>
        <authorList>
            <person name="Lovell J.T."/>
            <person name="Jenkins J."/>
            <person name="Shu S."/>
            <person name="Juenger T.E."/>
            <person name="Schmutz J."/>
        </authorList>
    </citation>
    <scope>NUCLEOTIDE SEQUENCE</scope>
    <source>
        <strain evidence="1">AP13</strain>
    </source>
</reference>